<evidence type="ECO:0000256" key="1">
    <source>
        <dbReference type="SAM" id="MobiDB-lite"/>
    </source>
</evidence>
<sequence length="182" mass="20606">MYGPARCEAAPVWDVGPWNTHDDHWNPSSRREQWKDLSRGLPEAQAAYQNGRSGGRDEFGRQVANRAGIDLADGTFCNVGLNDNGWVTVSWLRTDGGDTTSFPTWGTDVSIRAQATQLHPRGQPGRPDDRTREVPGPRSARQLGRLQQRRLVVSARLRRLHPQHLHRRPRRLASRRPDLLNP</sequence>
<evidence type="ECO:0000313" key="2">
    <source>
        <dbReference type="EMBL" id="MFD1659152.1"/>
    </source>
</evidence>
<proteinExistence type="predicted"/>
<feature type="region of interest" description="Disordered" evidence="1">
    <location>
        <begin position="117"/>
        <end position="144"/>
    </location>
</feature>
<dbReference type="EMBL" id="JBHUDX010000030">
    <property type="protein sequence ID" value="MFD1659152.1"/>
    <property type="molecule type" value="Genomic_DNA"/>
</dbReference>
<keyword evidence="3" id="KW-1185">Reference proteome</keyword>
<protein>
    <submittedName>
        <fullName evidence="2">Uncharacterized protein</fullName>
    </submittedName>
</protein>
<gene>
    <name evidence="2" type="ORF">ACFSL4_13260</name>
</gene>
<comment type="caution">
    <text evidence="2">The sequence shown here is derived from an EMBL/GenBank/DDBJ whole genome shotgun (WGS) entry which is preliminary data.</text>
</comment>
<dbReference type="Proteomes" id="UP001597261">
    <property type="component" value="Unassembled WGS sequence"/>
</dbReference>
<organism evidence="2 3">
    <name type="scientific">Streptomyces caeni</name>
    <dbReference type="NCBI Taxonomy" id="2307231"/>
    <lineage>
        <taxon>Bacteria</taxon>
        <taxon>Bacillati</taxon>
        <taxon>Actinomycetota</taxon>
        <taxon>Actinomycetes</taxon>
        <taxon>Kitasatosporales</taxon>
        <taxon>Streptomycetaceae</taxon>
        <taxon>Streptomyces</taxon>
    </lineage>
</organism>
<evidence type="ECO:0000313" key="3">
    <source>
        <dbReference type="Proteomes" id="UP001597261"/>
    </source>
</evidence>
<dbReference type="RefSeq" id="WP_381081978.1">
    <property type="nucleotide sequence ID" value="NZ_JBHUDX010000030.1"/>
</dbReference>
<feature type="compositionally biased region" description="Basic and acidic residues" evidence="1">
    <location>
        <begin position="126"/>
        <end position="135"/>
    </location>
</feature>
<feature type="region of interest" description="Disordered" evidence="1">
    <location>
        <begin position="162"/>
        <end position="182"/>
    </location>
</feature>
<feature type="compositionally biased region" description="Basic residues" evidence="1">
    <location>
        <begin position="162"/>
        <end position="174"/>
    </location>
</feature>
<reference evidence="3" key="1">
    <citation type="journal article" date="2019" name="Int. J. Syst. Evol. Microbiol.">
        <title>The Global Catalogue of Microorganisms (GCM) 10K type strain sequencing project: providing services to taxonomists for standard genome sequencing and annotation.</title>
        <authorList>
            <consortium name="The Broad Institute Genomics Platform"/>
            <consortium name="The Broad Institute Genome Sequencing Center for Infectious Disease"/>
            <person name="Wu L."/>
            <person name="Ma J."/>
        </authorList>
    </citation>
    <scope>NUCLEOTIDE SEQUENCE [LARGE SCALE GENOMIC DNA]</scope>
    <source>
        <strain evidence="3">CGMCC 1.12470</strain>
    </source>
</reference>
<accession>A0ABW4IQY6</accession>
<name>A0ABW4IQY6_9ACTN</name>